<dbReference type="PANTHER" id="PTHR46504:SF2">
    <property type="entry name" value="TRNASE Z TRZ1"/>
    <property type="match status" value="1"/>
</dbReference>
<protein>
    <submittedName>
        <fullName evidence="4">Aste57867_3114 protein</fullName>
    </submittedName>
</protein>
<dbReference type="OrthoDB" id="527344at2759"/>
<reference evidence="3" key="2">
    <citation type="submission" date="2019-06" db="EMBL/GenBank/DDBJ databases">
        <title>Genomics analysis of Aphanomyces spp. identifies a new class of oomycete effector associated with host adaptation.</title>
        <authorList>
            <person name="Gaulin E."/>
        </authorList>
    </citation>
    <scope>NUCLEOTIDE SEQUENCE</scope>
    <source>
        <strain evidence="3">CBS 578.67</strain>
    </source>
</reference>
<dbReference type="EMBL" id="VJMH01000503">
    <property type="protein sequence ID" value="KAF0715892.1"/>
    <property type="molecule type" value="Genomic_DNA"/>
</dbReference>
<evidence type="ECO:0000256" key="1">
    <source>
        <dbReference type="SAM" id="MobiDB-lite"/>
    </source>
</evidence>
<organism evidence="4 5">
    <name type="scientific">Aphanomyces stellatus</name>
    <dbReference type="NCBI Taxonomy" id="120398"/>
    <lineage>
        <taxon>Eukaryota</taxon>
        <taxon>Sar</taxon>
        <taxon>Stramenopiles</taxon>
        <taxon>Oomycota</taxon>
        <taxon>Saprolegniomycetes</taxon>
        <taxon>Saprolegniales</taxon>
        <taxon>Verrucalvaceae</taxon>
        <taxon>Aphanomyces</taxon>
    </lineage>
</organism>
<sequence length="308" mass="32957">MVGSASSAIHAPSVVVHVNSIAGKASVCYVESMNVAFDMGVNFLKAACQDHVFITHGHIDHIQALPAHAAERSLTGVKPATYYMPAHLVPHVEQIMANFCEMQESTIPATLVGIHAGATIHISSKVAVKAFPTDHRVASLGYVAYAISKSLKPEYAGLPGRELGALRKQAVEIDDAVWTPMVAYTGDTRIAFFEHENEACHEFLRAHVLCTFMGDASKPSHAEETGHIHLDGLAAIQTRFDNHVLVLTHFSARYSLGYVRETTAAALVALRPTLYVAYGDVASLVPKSDDGATAASDKPIDATLSSTS</sequence>
<dbReference type="SUPFAM" id="SSF56281">
    <property type="entry name" value="Metallo-hydrolase/oxidoreductase"/>
    <property type="match status" value="1"/>
</dbReference>
<dbReference type="Gene3D" id="3.60.15.10">
    <property type="entry name" value="Ribonuclease Z/Hydroxyacylglutathione hydrolase-like"/>
    <property type="match status" value="1"/>
</dbReference>
<evidence type="ECO:0000313" key="5">
    <source>
        <dbReference type="Proteomes" id="UP000332933"/>
    </source>
</evidence>
<dbReference type="PANTHER" id="PTHR46504">
    <property type="entry name" value="TRNASE Z TRZ1"/>
    <property type="match status" value="1"/>
</dbReference>
<evidence type="ECO:0000313" key="3">
    <source>
        <dbReference type="EMBL" id="KAF0715892.1"/>
    </source>
</evidence>
<dbReference type="InterPro" id="IPR001279">
    <property type="entry name" value="Metallo-B-lactamas"/>
</dbReference>
<name>A0A485KER6_9STRA</name>
<gene>
    <name evidence="4" type="primary">Aste57867_3114</name>
    <name evidence="3" type="ORF">As57867_003105</name>
    <name evidence="4" type="ORF">ASTE57867_3114</name>
</gene>
<evidence type="ECO:0000259" key="2">
    <source>
        <dbReference type="Pfam" id="PF12706"/>
    </source>
</evidence>
<feature type="domain" description="Metallo-beta-lactamase" evidence="2">
    <location>
        <begin position="50"/>
        <end position="138"/>
    </location>
</feature>
<feature type="region of interest" description="Disordered" evidence="1">
    <location>
        <begin position="289"/>
        <end position="308"/>
    </location>
</feature>
<reference evidence="4 5" key="1">
    <citation type="submission" date="2019-03" db="EMBL/GenBank/DDBJ databases">
        <authorList>
            <person name="Gaulin E."/>
            <person name="Dumas B."/>
        </authorList>
    </citation>
    <scope>NUCLEOTIDE SEQUENCE [LARGE SCALE GENOMIC DNA]</scope>
    <source>
        <strain evidence="4">CBS 568.67</strain>
    </source>
</reference>
<dbReference type="InterPro" id="IPR036866">
    <property type="entry name" value="RibonucZ/Hydroxyglut_hydro"/>
</dbReference>
<dbReference type="EMBL" id="CAADRA010000503">
    <property type="protein sequence ID" value="VFT80290.1"/>
    <property type="molecule type" value="Genomic_DNA"/>
</dbReference>
<accession>A0A485KER6</accession>
<keyword evidence="5" id="KW-1185">Reference proteome</keyword>
<dbReference type="AlphaFoldDB" id="A0A485KER6"/>
<proteinExistence type="predicted"/>
<evidence type="ECO:0000313" key="4">
    <source>
        <dbReference type="EMBL" id="VFT80290.1"/>
    </source>
</evidence>
<dbReference type="Pfam" id="PF12706">
    <property type="entry name" value="Lactamase_B_2"/>
    <property type="match status" value="1"/>
</dbReference>
<dbReference type="Proteomes" id="UP000332933">
    <property type="component" value="Unassembled WGS sequence"/>
</dbReference>